<feature type="domain" description="Pyrrolo-quinoline quinone repeat" evidence="1">
    <location>
        <begin position="28"/>
        <end position="167"/>
    </location>
</feature>
<accession>A0A3G8R045</accession>
<keyword evidence="3" id="KW-1185">Reference proteome</keyword>
<organism evidence="2 3">
    <name type="scientific">Haloplanus aerogenes</name>
    <dbReference type="NCBI Taxonomy" id="660522"/>
    <lineage>
        <taxon>Archaea</taxon>
        <taxon>Methanobacteriati</taxon>
        <taxon>Methanobacteriota</taxon>
        <taxon>Stenosarchaea group</taxon>
        <taxon>Halobacteria</taxon>
        <taxon>Halobacteriales</taxon>
        <taxon>Haloferacaceae</taxon>
        <taxon>Haloplanus</taxon>
    </lineage>
</organism>
<dbReference type="SMART" id="SM00564">
    <property type="entry name" value="PQQ"/>
    <property type="match status" value="4"/>
</dbReference>
<dbReference type="PANTHER" id="PTHR34512">
    <property type="entry name" value="CELL SURFACE PROTEIN"/>
    <property type="match status" value="1"/>
</dbReference>
<reference evidence="2 3" key="1">
    <citation type="submission" date="2018-07" db="EMBL/GenBank/DDBJ databases">
        <title>Genome sequences of Haloplanus aerogenes JCM 16430T.</title>
        <authorList>
            <person name="Kim Y.B."/>
            <person name="Roh S.W."/>
        </authorList>
    </citation>
    <scope>NUCLEOTIDE SEQUENCE [LARGE SCALE GENOMIC DNA]</scope>
    <source>
        <strain evidence="2 3">JCM 16430</strain>
    </source>
</reference>
<dbReference type="Pfam" id="PF13360">
    <property type="entry name" value="PQQ_2"/>
    <property type="match status" value="1"/>
</dbReference>
<dbReference type="InterPro" id="IPR011047">
    <property type="entry name" value="Quinoprotein_ADH-like_sf"/>
</dbReference>
<evidence type="ECO:0000313" key="3">
    <source>
        <dbReference type="Proteomes" id="UP000282007"/>
    </source>
</evidence>
<dbReference type="InterPro" id="IPR015943">
    <property type="entry name" value="WD40/YVTN_repeat-like_dom_sf"/>
</dbReference>
<dbReference type="InterPro" id="IPR018391">
    <property type="entry name" value="PQQ_b-propeller_rpt"/>
</dbReference>
<dbReference type="Gene3D" id="2.130.10.10">
    <property type="entry name" value="YVTN repeat-like/Quinoprotein amine dehydrogenase"/>
    <property type="match status" value="1"/>
</dbReference>
<dbReference type="SUPFAM" id="SSF50998">
    <property type="entry name" value="Quinoprotein alcohol dehydrogenase-like"/>
    <property type="match status" value="1"/>
</dbReference>
<gene>
    <name evidence="2" type="ORF">DU502_00015</name>
</gene>
<protein>
    <recommendedName>
        <fullName evidence="1">Pyrrolo-quinoline quinone repeat domain-containing protein</fullName>
    </recommendedName>
</protein>
<dbReference type="InterPro" id="IPR002372">
    <property type="entry name" value="PQQ_rpt_dom"/>
</dbReference>
<dbReference type="Proteomes" id="UP000282007">
    <property type="component" value="Chromosome"/>
</dbReference>
<proteinExistence type="predicted"/>
<name>A0A3G8R045_9EURY</name>
<dbReference type="AlphaFoldDB" id="A0A3G8R045"/>
<dbReference type="KEGG" id="haer:DU502_00015"/>
<dbReference type="GeneID" id="38469623"/>
<evidence type="ECO:0000259" key="1">
    <source>
        <dbReference type="Pfam" id="PF13360"/>
    </source>
</evidence>
<evidence type="ECO:0000313" key="2">
    <source>
        <dbReference type="EMBL" id="AZH27107.1"/>
    </source>
</evidence>
<dbReference type="RefSeq" id="WP_121921307.1">
    <property type="nucleotide sequence ID" value="NZ_CP034145.1"/>
</dbReference>
<dbReference type="EMBL" id="CP034145">
    <property type="protein sequence ID" value="AZH27107.1"/>
    <property type="molecule type" value="Genomic_DNA"/>
</dbReference>
<dbReference type="PANTHER" id="PTHR34512:SF30">
    <property type="entry name" value="OUTER MEMBRANE PROTEIN ASSEMBLY FACTOR BAMB"/>
    <property type="match status" value="1"/>
</dbReference>
<sequence length="335" mass="36266">MDWKTTDFPEDIASLSVHRDTVYVGLFDSTLRALDAASGKEQWSVELDNWETLLEATESGIYAGAGSYLNSVNTDGTVEWVIHADDQLRGITVNNGTVYGSDDAGYAYAVDIGGTLHWKTELMFSTVSDGQRTTHFGSPLGAPIVQGDTVYVTGGNYLWSLGIDDGSITSHLKFGESEITTQVVAAGNRLFYGGGPTVIRAVNPDDGSSEWTFTPEDARAAGAAAPPVITGDSMFVAANEVRDSTPIPAMYRLDTADGEVDQRTVLPGPTTWLKFIDGLLYALIDKDVYILDSETMSVAGYFSPDTESRHFLLVPANEELYFTMGKTLYRLSTSV</sequence>